<dbReference type="EMBL" id="CAJNOJ010001069">
    <property type="protein sequence ID" value="CAF1541101.1"/>
    <property type="molecule type" value="Genomic_DNA"/>
</dbReference>
<keyword evidence="1" id="KW-0812">Transmembrane</keyword>
<sequence>MESTAEDAPYFINIGDLPTLPAPKPIAKISRFYRFAPYGNPHDNLHAHLFWLLENVLYSVPMLVMGKMYESQCPVQNSIPSIMIVHGALTCSTIVLIPLLSWILSNKWSVKLATAAFYIKNLVVMMEQLVTFSSITQIINVETIVMARCIVMNLQC</sequence>
<evidence type="ECO:0000313" key="2">
    <source>
        <dbReference type="EMBL" id="CAF1541101.1"/>
    </source>
</evidence>
<accession>A0A815W6T9</accession>
<proteinExistence type="predicted"/>
<evidence type="ECO:0000313" key="3">
    <source>
        <dbReference type="EMBL" id="CAF1620814.1"/>
    </source>
</evidence>
<keyword evidence="1" id="KW-0472">Membrane</keyword>
<dbReference type="Proteomes" id="UP000663852">
    <property type="component" value="Unassembled WGS sequence"/>
</dbReference>
<dbReference type="Proteomes" id="UP000663828">
    <property type="component" value="Unassembled WGS sequence"/>
</dbReference>
<keyword evidence="1" id="KW-1133">Transmembrane helix</keyword>
<name>A0A815W6T9_ADIRI</name>
<keyword evidence="4" id="KW-1185">Reference proteome</keyword>
<dbReference type="AlphaFoldDB" id="A0A815W6T9"/>
<protein>
    <submittedName>
        <fullName evidence="2">Uncharacterized protein</fullName>
    </submittedName>
</protein>
<gene>
    <name evidence="2" type="ORF">EDS130_LOCUS45324</name>
    <name evidence="3" type="ORF">XAT740_LOCUS50219</name>
</gene>
<dbReference type="EMBL" id="CAJNOR010007637">
    <property type="protein sequence ID" value="CAF1620814.1"/>
    <property type="molecule type" value="Genomic_DNA"/>
</dbReference>
<evidence type="ECO:0000313" key="5">
    <source>
        <dbReference type="Proteomes" id="UP000663852"/>
    </source>
</evidence>
<comment type="caution">
    <text evidence="2">The sequence shown here is derived from an EMBL/GenBank/DDBJ whole genome shotgun (WGS) entry which is preliminary data.</text>
</comment>
<evidence type="ECO:0000313" key="4">
    <source>
        <dbReference type="Proteomes" id="UP000663828"/>
    </source>
</evidence>
<organism evidence="2 5">
    <name type="scientific">Adineta ricciae</name>
    <name type="common">Rotifer</name>
    <dbReference type="NCBI Taxonomy" id="249248"/>
    <lineage>
        <taxon>Eukaryota</taxon>
        <taxon>Metazoa</taxon>
        <taxon>Spiralia</taxon>
        <taxon>Gnathifera</taxon>
        <taxon>Rotifera</taxon>
        <taxon>Eurotatoria</taxon>
        <taxon>Bdelloidea</taxon>
        <taxon>Adinetida</taxon>
        <taxon>Adinetidae</taxon>
        <taxon>Adineta</taxon>
    </lineage>
</organism>
<evidence type="ECO:0000256" key="1">
    <source>
        <dbReference type="SAM" id="Phobius"/>
    </source>
</evidence>
<feature type="transmembrane region" description="Helical" evidence="1">
    <location>
        <begin position="81"/>
        <end position="104"/>
    </location>
</feature>
<reference evidence="2" key="1">
    <citation type="submission" date="2021-02" db="EMBL/GenBank/DDBJ databases">
        <authorList>
            <person name="Nowell W R."/>
        </authorList>
    </citation>
    <scope>NUCLEOTIDE SEQUENCE</scope>
</reference>